<proteinExistence type="inferred from homology"/>
<dbReference type="PANTHER" id="PTHR15749:SF4">
    <property type="entry name" value="FANCONI-ASSOCIATED NUCLEASE 1"/>
    <property type="match status" value="1"/>
</dbReference>
<reference evidence="2" key="1">
    <citation type="submission" date="2022-12" db="EMBL/GenBank/DDBJ databases">
        <title>Chromosome-level genome assembly of the bean flower thrips Megalurothrips usitatus.</title>
        <authorList>
            <person name="Ma L."/>
            <person name="Liu Q."/>
            <person name="Li H."/>
            <person name="Cai W."/>
        </authorList>
    </citation>
    <scope>NUCLEOTIDE SEQUENCE</scope>
    <source>
        <strain evidence="2">Cailab_2022a</strain>
    </source>
</reference>
<comment type="function">
    <text evidence="1">Nuclease required for the repair of DNA interstrand cross-links (ICL). Acts as a 5'-3' exonuclease that anchors at a cut end of DNA and cleaves DNA successively at every third nucleotide, allowing to excise an ICL from one strand through flanking incisions.</text>
</comment>
<dbReference type="AlphaFoldDB" id="A0AAV7Y1Q3"/>
<comment type="caution">
    <text evidence="2">The sequence shown here is derived from an EMBL/GenBank/DDBJ whole genome shotgun (WGS) entry which is preliminary data.</text>
</comment>
<comment type="cofactor">
    <cofactor evidence="1">
        <name>Mg(2+)</name>
        <dbReference type="ChEBI" id="CHEBI:18420"/>
    </cofactor>
    <cofactor evidence="1">
        <name>Mn(2+)</name>
        <dbReference type="ChEBI" id="CHEBI:29035"/>
    </cofactor>
</comment>
<dbReference type="GO" id="GO:0004528">
    <property type="term" value="F:phosphodiesterase I activity"/>
    <property type="evidence" value="ECO:0007669"/>
    <property type="project" value="UniProtKB-EC"/>
</dbReference>
<dbReference type="GO" id="GO:0036297">
    <property type="term" value="P:interstrand cross-link repair"/>
    <property type="evidence" value="ECO:0007669"/>
    <property type="project" value="InterPro"/>
</dbReference>
<keyword evidence="1" id="KW-0540">Nuclease</keyword>
<dbReference type="EMBL" id="JAPTSV010000001">
    <property type="protein sequence ID" value="KAJ1532039.1"/>
    <property type="molecule type" value="Genomic_DNA"/>
</dbReference>
<evidence type="ECO:0000256" key="1">
    <source>
        <dbReference type="RuleBase" id="RU365033"/>
    </source>
</evidence>
<comment type="similarity">
    <text evidence="1">Belongs to the FAN1 family.</text>
</comment>
<dbReference type="PANTHER" id="PTHR15749">
    <property type="entry name" value="FANCONI-ASSOCIATED NUCLEASE 1"/>
    <property type="match status" value="1"/>
</dbReference>
<evidence type="ECO:0000313" key="3">
    <source>
        <dbReference type="Proteomes" id="UP001075354"/>
    </source>
</evidence>
<organism evidence="2 3">
    <name type="scientific">Megalurothrips usitatus</name>
    <name type="common">bean blossom thrips</name>
    <dbReference type="NCBI Taxonomy" id="439358"/>
    <lineage>
        <taxon>Eukaryota</taxon>
        <taxon>Metazoa</taxon>
        <taxon>Ecdysozoa</taxon>
        <taxon>Arthropoda</taxon>
        <taxon>Hexapoda</taxon>
        <taxon>Insecta</taxon>
        <taxon>Pterygota</taxon>
        <taxon>Neoptera</taxon>
        <taxon>Paraneoptera</taxon>
        <taxon>Thysanoptera</taxon>
        <taxon>Terebrantia</taxon>
        <taxon>Thripoidea</taxon>
        <taxon>Thripidae</taxon>
        <taxon>Megalurothrips</taxon>
    </lineage>
</organism>
<comment type="subcellular location">
    <subcellularLocation>
        <location evidence="1">Nucleus</location>
    </subcellularLocation>
</comment>
<keyword evidence="1" id="KW-0378">Hydrolase</keyword>
<comment type="catalytic activity">
    <reaction evidence="1">
        <text>Hydrolytically removes 5'-nucleotides successively from the 3'-hydroxy termini of 3'-hydroxy-terminated oligonucleotides.</text>
        <dbReference type="EC" id="3.1.4.1"/>
    </reaction>
</comment>
<gene>
    <name evidence="2" type="ORF">ONE63_000673</name>
</gene>
<dbReference type="GO" id="GO:0070336">
    <property type="term" value="F:flap-structured DNA binding"/>
    <property type="evidence" value="ECO:0007669"/>
    <property type="project" value="TreeGrafter"/>
</dbReference>
<keyword evidence="1" id="KW-0227">DNA damage</keyword>
<keyword evidence="3" id="KW-1185">Reference proteome</keyword>
<accession>A0AAV7Y1Q3</accession>
<evidence type="ECO:0000313" key="2">
    <source>
        <dbReference type="EMBL" id="KAJ1532039.1"/>
    </source>
</evidence>
<dbReference type="InterPro" id="IPR033315">
    <property type="entry name" value="Fan1-like"/>
</dbReference>
<dbReference type="Proteomes" id="UP001075354">
    <property type="component" value="Chromosome 1"/>
</dbReference>
<keyword evidence="1" id="KW-0234">DNA repair</keyword>
<name>A0AAV7Y1Q3_9NEOP</name>
<dbReference type="GO" id="GO:0046872">
    <property type="term" value="F:metal ion binding"/>
    <property type="evidence" value="ECO:0007669"/>
    <property type="project" value="UniProtKB-KW"/>
</dbReference>
<keyword evidence="1" id="KW-0479">Metal-binding</keyword>
<keyword evidence="1" id="KW-0460">Magnesium</keyword>
<sequence>MTDSDDDVVFVEKVENAKSKKWRWKAPNPKVKTGAVEEILNNVRVKLDMVNPADSPDDCLPTVASSERKSISSVKIHNIEHEIAGPCLVVPAPSVQKTPQKSSLTKAPVSLTPEEILELTENCLDSDNEPDMTPLKFPSSHECIKKSAPKRALNFNVKASSSVRNKASKFFGAGTSTADVEEILSQGTCSVKPSPKKKRLSKNSPIRLLPSHRKLGKSPSKLSPVKRKLGIESPAKPQTEMITKPEFMSDGPYYYEAFRHIVKTVCDNPGYKHLFLESELEKVKTTYEAKLELQLYVRLMNRKDKWNRCCDVRYDDITPDLTPLFDFLEDQGLILCDISEEKLDVLLHILKVEELKSLCSQFKLTKTNKKKVDLVESLLRMHRTQPTFGCISPLRKRAEQLLGRCVRLAVEWRLLFRRCILLFSMFHSFGDLDQLSSEQALLLLQVKQGNMVFPLNDAKIKPTAMVFRTRDQLIRSAYLVFFFNECLKFYYPPLFMIILWSLGLRKQGNSVKK</sequence>
<dbReference type="GO" id="GO:0005634">
    <property type="term" value="C:nucleus"/>
    <property type="evidence" value="ECO:0007669"/>
    <property type="project" value="UniProtKB-SubCell"/>
</dbReference>
<protein>
    <recommendedName>
        <fullName evidence="1">Fanconi-associated nuclease</fullName>
        <ecNumber evidence="1">3.1.4.1</ecNumber>
    </recommendedName>
</protein>
<keyword evidence="1" id="KW-0539">Nucleus</keyword>
<keyword evidence="1" id="KW-0464">Manganese</keyword>
<dbReference type="EC" id="3.1.4.1" evidence="1"/>
<dbReference type="GO" id="GO:0008409">
    <property type="term" value="F:5'-3' exonuclease activity"/>
    <property type="evidence" value="ECO:0007669"/>
    <property type="project" value="TreeGrafter"/>
</dbReference>
<dbReference type="GO" id="GO:0017108">
    <property type="term" value="F:5'-flap endonuclease activity"/>
    <property type="evidence" value="ECO:0007669"/>
    <property type="project" value="TreeGrafter"/>
</dbReference>